<dbReference type="Proteomes" id="UP000077262">
    <property type="component" value="Unassembled WGS sequence"/>
</dbReference>
<dbReference type="OrthoDB" id="7427781at2"/>
<sequence>MLTDPTMEALAAQLEASGDYRVLRRLQVPAGGFVPMPHMKRAVFLDVETTGLDPNVDEIIELAMVPFWYEDSGRIAGVGIGRSALRQPQKPIPAEVTQLTGITPDMVAGKTIDFAAAAQFAGDSLIVAHNAGFDRRFVERFCPQLANNRWACSFSEIPWAAHGFESAKLSLIGQAHGFYYDGHRAVNDCYAGIEILSRGVPVGGTESAMKVLLSSTNSRSWRCWAEGAPFEKKDLLKGRGYRWADGSDGGPKAWWIDLDEAGFHPEMAFLRSDVYGWSAQIRICELNALNRYSDRLHTIPYAIPAN</sequence>
<dbReference type="InterPro" id="IPR012337">
    <property type="entry name" value="RNaseH-like_sf"/>
</dbReference>
<dbReference type="RefSeq" id="WP_063976871.1">
    <property type="nucleotide sequence ID" value="NZ_LSTR01000057.1"/>
</dbReference>
<organism evidence="4 5">
    <name type="scientific">Sphingobium yanoikuyae</name>
    <name type="common">Sphingomonas yanoikuyae</name>
    <dbReference type="NCBI Taxonomy" id="13690"/>
    <lineage>
        <taxon>Bacteria</taxon>
        <taxon>Pseudomonadati</taxon>
        <taxon>Pseudomonadota</taxon>
        <taxon>Alphaproteobacteria</taxon>
        <taxon>Sphingomonadales</taxon>
        <taxon>Sphingomonadaceae</taxon>
        <taxon>Sphingobium</taxon>
    </lineage>
</organism>
<dbReference type="NCBIfam" id="NF006615">
    <property type="entry name" value="PRK09182.1"/>
    <property type="match status" value="1"/>
</dbReference>
<feature type="domain" description="Exonuclease" evidence="3">
    <location>
        <begin position="41"/>
        <end position="205"/>
    </location>
</feature>
<accession>A0A177JKY5</accession>
<dbReference type="SMART" id="SM00479">
    <property type="entry name" value="EXOIII"/>
    <property type="match status" value="1"/>
</dbReference>
<dbReference type="AlphaFoldDB" id="A0A177JKY5"/>
<dbReference type="GO" id="GO:0008408">
    <property type="term" value="F:3'-5' exonuclease activity"/>
    <property type="evidence" value="ECO:0007669"/>
    <property type="project" value="TreeGrafter"/>
</dbReference>
<evidence type="ECO:0000313" key="4">
    <source>
        <dbReference type="EMBL" id="OAH41446.1"/>
    </source>
</evidence>
<evidence type="ECO:0000256" key="2">
    <source>
        <dbReference type="ARBA" id="ARBA00026073"/>
    </source>
</evidence>
<dbReference type="GO" id="GO:0003676">
    <property type="term" value="F:nucleic acid binding"/>
    <property type="evidence" value="ECO:0007669"/>
    <property type="project" value="InterPro"/>
</dbReference>
<proteinExistence type="predicted"/>
<dbReference type="GO" id="GO:0045004">
    <property type="term" value="P:DNA replication proofreading"/>
    <property type="evidence" value="ECO:0007669"/>
    <property type="project" value="TreeGrafter"/>
</dbReference>
<evidence type="ECO:0000313" key="5">
    <source>
        <dbReference type="Proteomes" id="UP000077262"/>
    </source>
</evidence>
<protein>
    <submittedName>
        <fullName evidence="4">DNA polymerase III subunit epsilon</fullName>
    </submittedName>
</protein>
<comment type="subunit">
    <text evidence="2">DNA polymerase III contains a core (composed of alpha, epsilon and theta chains) that associates with a tau subunit. This core dimerizes to form the POLIII' complex. PolIII' associates with the gamma complex (composed of gamma, delta, delta', psi and chi chains) and with the beta chain to form the complete DNA polymerase III complex.</text>
</comment>
<dbReference type="PANTHER" id="PTHR30231:SF37">
    <property type="entry name" value="EXODEOXYRIBONUCLEASE 10"/>
    <property type="match status" value="1"/>
</dbReference>
<dbReference type="EMBL" id="LSTR01000057">
    <property type="protein sequence ID" value="OAH41446.1"/>
    <property type="molecule type" value="Genomic_DNA"/>
</dbReference>
<dbReference type="InterPro" id="IPR013520">
    <property type="entry name" value="Ribonucl_H"/>
</dbReference>
<comment type="caution">
    <text evidence="4">The sequence shown here is derived from an EMBL/GenBank/DDBJ whole genome shotgun (WGS) entry which is preliminary data.</text>
</comment>
<name>A0A177JKY5_SPHYA</name>
<dbReference type="FunFam" id="3.30.420.10:FF:000045">
    <property type="entry name" value="3'-5' exonuclease DinG"/>
    <property type="match status" value="1"/>
</dbReference>
<reference evidence="4 5" key="1">
    <citation type="submission" date="2016-02" db="EMBL/GenBank/DDBJ databases">
        <authorList>
            <person name="Wen L."/>
            <person name="He K."/>
            <person name="Yang H."/>
        </authorList>
    </citation>
    <scope>NUCLEOTIDE SEQUENCE [LARGE SCALE GENOMIC DNA]</scope>
    <source>
        <strain evidence="4 5">CD09_2</strain>
    </source>
</reference>
<evidence type="ECO:0000256" key="1">
    <source>
        <dbReference type="ARBA" id="ARBA00025483"/>
    </source>
</evidence>
<comment type="function">
    <text evidence="1">DNA polymerase III is a complex, multichain enzyme responsible for most of the replicative synthesis in bacteria. The epsilon subunit contain the editing function and is a proofreading 3'-5' exonuclease.</text>
</comment>
<dbReference type="Pfam" id="PF00929">
    <property type="entry name" value="RNase_T"/>
    <property type="match status" value="1"/>
</dbReference>
<dbReference type="PANTHER" id="PTHR30231">
    <property type="entry name" value="DNA POLYMERASE III SUBUNIT EPSILON"/>
    <property type="match status" value="1"/>
</dbReference>
<dbReference type="InterPro" id="IPR036397">
    <property type="entry name" value="RNaseH_sf"/>
</dbReference>
<gene>
    <name evidence="4" type="ORF">AX777_12280</name>
</gene>
<dbReference type="SUPFAM" id="SSF53098">
    <property type="entry name" value="Ribonuclease H-like"/>
    <property type="match status" value="1"/>
</dbReference>
<dbReference type="Gene3D" id="3.30.420.10">
    <property type="entry name" value="Ribonuclease H-like superfamily/Ribonuclease H"/>
    <property type="match status" value="1"/>
</dbReference>
<dbReference type="GO" id="GO:0005829">
    <property type="term" value="C:cytosol"/>
    <property type="evidence" value="ECO:0007669"/>
    <property type="project" value="TreeGrafter"/>
</dbReference>
<evidence type="ECO:0000259" key="3">
    <source>
        <dbReference type="SMART" id="SM00479"/>
    </source>
</evidence>
<dbReference type="CDD" id="cd06127">
    <property type="entry name" value="DEDDh"/>
    <property type="match status" value="1"/>
</dbReference>